<dbReference type="AlphaFoldDB" id="A0A183NHH5"/>
<sequence>MIGGIMIDVNIGGSDSFSFNISSGSIGNSIKCTFMRSNKSNCEMFMVIVSDFLK</sequence>
<protein>
    <submittedName>
        <fullName evidence="1">Uncharacterized protein</fullName>
    </submittedName>
</protein>
<name>A0A183NHH5_9TREM</name>
<evidence type="ECO:0000313" key="2">
    <source>
        <dbReference type="Proteomes" id="UP000269396"/>
    </source>
</evidence>
<keyword evidence="2" id="KW-1185">Reference proteome</keyword>
<evidence type="ECO:0000313" key="1">
    <source>
        <dbReference type="EMBL" id="VDO79277.1"/>
    </source>
</evidence>
<dbReference type="Proteomes" id="UP000269396">
    <property type="component" value="Unassembled WGS sequence"/>
</dbReference>
<accession>A0A183NHH5</accession>
<reference evidence="1 2" key="1">
    <citation type="submission" date="2018-11" db="EMBL/GenBank/DDBJ databases">
        <authorList>
            <consortium name="Pathogen Informatics"/>
        </authorList>
    </citation>
    <scope>NUCLEOTIDE SEQUENCE [LARGE SCALE GENOMIC DNA]</scope>
    <source>
        <strain>Denwood</strain>
        <strain evidence="2">Zambia</strain>
    </source>
</reference>
<gene>
    <name evidence="1" type="ORF">SMTD_LOCUS1560</name>
</gene>
<proteinExistence type="predicted"/>
<organism evidence="1 2">
    <name type="scientific">Schistosoma mattheei</name>
    <dbReference type="NCBI Taxonomy" id="31246"/>
    <lineage>
        <taxon>Eukaryota</taxon>
        <taxon>Metazoa</taxon>
        <taxon>Spiralia</taxon>
        <taxon>Lophotrochozoa</taxon>
        <taxon>Platyhelminthes</taxon>
        <taxon>Trematoda</taxon>
        <taxon>Digenea</taxon>
        <taxon>Strigeidida</taxon>
        <taxon>Schistosomatoidea</taxon>
        <taxon>Schistosomatidae</taxon>
        <taxon>Schistosoma</taxon>
    </lineage>
</organism>
<dbReference type="EMBL" id="UZAL01001755">
    <property type="protein sequence ID" value="VDO79277.1"/>
    <property type="molecule type" value="Genomic_DNA"/>
</dbReference>